<organism evidence="3 4">
    <name type="scientific">Pedobacter ureilyticus</name>
    <dbReference type="NCBI Taxonomy" id="1393051"/>
    <lineage>
        <taxon>Bacteria</taxon>
        <taxon>Pseudomonadati</taxon>
        <taxon>Bacteroidota</taxon>
        <taxon>Sphingobacteriia</taxon>
        <taxon>Sphingobacteriales</taxon>
        <taxon>Sphingobacteriaceae</taxon>
        <taxon>Pedobacter</taxon>
    </lineage>
</organism>
<keyword evidence="1" id="KW-0732">Signal</keyword>
<dbReference type="PROSITE" id="PS51352">
    <property type="entry name" value="THIOREDOXIN_2"/>
    <property type="match status" value="1"/>
</dbReference>
<dbReference type="RefSeq" id="WP_138724672.1">
    <property type="nucleotide sequence ID" value="NZ_SSHJ02000009.1"/>
</dbReference>
<accession>A0ABW9JAK9</accession>
<protein>
    <submittedName>
        <fullName evidence="3">Thioredoxin family protein</fullName>
    </submittedName>
</protein>
<proteinExistence type="predicted"/>
<evidence type="ECO:0000256" key="1">
    <source>
        <dbReference type="SAM" id="SignalP"/>
    </source>
</evidence>
<dbReference type="InterPro" id="IPR012336">
    <property type="entry name" value="Thioredoxin-like_fold"/>
</dbReference>
<sequence>MTWKVAKNEKIKYIIRTALFSSTLLFTVLTSSAQNIDGIKFQTGLSFDQIKKKAKTENKYIFVDTYTTWCIPCKKMEEEIFPLKRAGDFFNSNFINYKVQIDRKQNDPDFIKKAYNDASFIEKTYSISSYPTYLVLNADGILLHQVIGASESVEEFINKMQKALDPVTQGSNLVKEFDNGRRDSSFLKLMIEYGSKSDTKNRASYVQAYLKTQENLLTAQNIRYILQSVASSRDVGYDILINHPKEVIAAANERWRNYVIDEVIFNDHILPLLRKEGKKEILAGGMYAYKGEIINNVNWILIKELLEEKFKDRSDVLLINAKINYYRWSNDWKNINIALLNYVNENNSLDLSLINTTAQYFISFCKESENLNYAIKWAEVLKKSNQKNFTDTYNELAKTIHKVHNK</sequence>
<comment type="caution">
    <text evidence="3">The sequence shown here is derived from an EMBL/GenBank/DDBJ whole genome shotgun (WGS) entry which is preliminary data.</text>
</comment>
<keyword evidence="4" id="KW-1185">Reference proteome</keyword>
<dbReference type="Proteomes" id="UP001517247">
    <property type="component" value="Unassembled WGS sequence"/>
</dbReference>
<gene>
    <name evidence="3" type="ORF">E6A44_018625</name>
</gene>
<dbReference type="InterPro" id="IPR013766">
    <property type="entry name" value="Thioredoxin_domain"/>
</dbReference>
<name>A0ABW9JAK9_9SPHI</name>
<evidence type="ECO:0000259" key="2">
    <source>
        <dbReference type="PROSITE" id="PS51352"/>
    </source>
</evidence>
<dbReference type="SUPFAM" id="SSF52833">
    <property type="entry name" value="Thioredoxin-like"/>
    <property type="match status" value="1"/>
</dbReference>
<dbReference type="Gene3D" id="3.40.30.10">
    <property type="entry name" value="Glutaredoxin"/>
    <property type="match status" value="1"/>
</dbReference>
<feature type="signal peptide" evidence="1">
    <location>
        <begin position="1"/>
        <end position="33"/>
    </location>
</feature>
<feature type="chain" id="PRO_5047543466" evidence="1">
    <location>
        <begin position="34"/>
        <end position="406"/>
    </location>
</feature>
<evidence type="ECO:0000313" key="3">
    <source>
        <dbReference type="EMBL" id="MFN0257606.1"/>
    </source>
</evidence>
<evidence type="ECO:0000313" key="4">
    <source>
        <dbReference type="Proteomes" id="UP001517247"/>
    </source>
</evidence>
<reference evidence="3 4" key="1">
    <citation type="submission" date="2024-12" db="EMBL/GenBank/DDBJ databases">
        <authorList>
            <person name="Hu S."/>
        </authorList>
    </citation>
    <scope>NUCLEOTIDE SEQUENCE [LARGE SCALE GENOMIC DNA]</scope>
    <source>
        <strain evidence="3 4">THG-T11</strain>
    </source>
</reference>
<dbReference type="EMBL" id="SSHJ02000009">
    <property type="protein sequence ID" value="MFN0257606.1"/>
    <property type="molecule type" value="Genomic_DNA"/>
</dbReference>
<feature type="domain" description="Thioredoxin" evidence="2">
    <location>
        <begin position="22"/>
        <end position="165"/>
    </location>
</feature>
<dbReference type="Pfam" id="PF13098">
    <property type="entry name" value="Thioredoxin_2"/>
    <property type="match status" value="1"/>
</dbReference>
<dbReference type="InterPro" id="IPR036249">
    <property type="entry name" value="Thioredoxin-like_sf"/>
</dbReference>